<dbReference type="Gene3D" id="3.20.20.70">
    <property type="entry name" value="Aldolase class I"/>
    <property type="match status" value="1"/>
</dbReference>
<dbReference type="PANTHER" id="PTHR43656:SF2">
    <property type="entry name" value="BINDING OXIDOREDUCTASE, PUTATIVE (AFU_ORTHOLOGUE AFUA_2G08260)-RELATED"/>
    <property type="match status" value="1"/>
</dbReference>
<dbReference type="EMBL" id="FNJM01000001">
    <property type="protein sequence ID" value="SDO69958.1"/>
    <property type="molecule type" value="Genomic_DNA"/>
</dbReference>
<keyword evidence="4" id="KW-1185">Reference proteome</keyword>
<dbReference type="PANTHER" id="PTHR43656">
    <property type="entry name" value="BINDING OXIDOREDUCTASE, PUTATIVE (AFU_ORTHOLOGUE AFUA_2G08260)-RELATED"/>
    <property type="match status" value="1"/>
</dbReference>
<dbReference type="GO" id="GO:0016491">
    <property type="term" value="F:oxidoreductase activity"/>
    <property type="evidence" value="ECO:0007669"/>
    <property type="project" value="UniProtKB-KW"/>
</dbReference>
<name>A0A1H0LP14_9CLOT</name>
<dbReference type="Proteomes" id="UP000198597">
    <property type="component" value="Unassembled WGS sequence"/>
</dbReference>
<organism evidence="3 4">
    <name type="scientific">Clostridium gasigenes</name>
    <dbReference type="NCBI Taxonomy" id="94869"/>
    <lineage>
        <taxon>Bacteria</taxon>
        <taxon>Bacillati</taxon>
        <taxon>Bacillota</taxon>
        <taxon>Clostridia</taxon>
        <taxon>Eubacteriales</taxon>
        <taxon>Clostridiaceae</taxon>
        <taxon>Clostridium</taxon>
    </lineage>
</organism>
<dbReference type="STRING" id="94869.SAMN04488529_101153"/>
<evidence type="ECO:0000313" key="4">
    <source>
        <dbReference type="Proteomes" id="UP000198597"/>
    </source>
</evidence>
<evidence type="ECO:0000256" key="2">
    <source>
        <dbReference type="ARBA" id="ARBA00023002"/>
    </source>
</evidence>
<keyword evidence="1" id="KW-0285">Flavoprotein</keyword>
<dbReference type="RefSeq" id="WP_278336630.1">
    <property type="nucleotide sequence ID" value="NZ_FNJM01000001.1"/>
</dbReference>
<dbReference type="InterPro" id="IPR051799">
    <property type="entry name" value="NADH_flavin_oxidoreductase"/>
</dbReference>
<proteinExistence type="predicted"/>
<accession>A0A1H0LP14</accession>
<reference evidence="3 4" key="1">
    <citation type="submission" date="2016-10" db="EMBL/GenBank/DDBJ databases">
        <authorList>
            <person name="de Groot N.N."/>
        </authorList>
    </citation>
    <scope>NUCLEOTIDE SEQUENCE [LARGE SCALE GENOMIC DNA]</scope>
    <source>
        <strain evidence="3 4">DSM 12272</strain>
    </source>
</reference>
<dbReference type="InterPro" id="IPR013785">
    <property type="entry name" value="Aldolase_TIM"/>
</dbReference>
<protein>
    <submittedName>
        <fullName evidence="3">NADH:flavin oxidoreductase / NADH oxidase family protein</fullName>
    </submittedName>
</protein>
<keyword evidence="2" id="KW-0560">Oxidoreductase</keyword>
<sequence>MKTLWDKTNIGNMELKNRFFRGALWEDLADEKGHMTPELSYIYEELAKGGVGTIITGYSFVTRDEQPNPGMMIHL</sequence>
<dbReference type="SUPFAM" id="SSF51395">
    <property type="entry name" value="FMN-linked oxidoreductases"/>
    <property type="match status" value="1"/>
</dbReference>
<evidence type="ECO:0000313" key="3">
    <source>
        <dbReference type="EMBL" id="SDO69958.1"/>
    </source>
</evidence>
<gene>
    <name evidence="3" type="ORF">SAMN04488529_101153</name>
</gene>
<evidence type="ECO:0000256" key="1">
    <source>
        <dbReference type="ARBA" id="ARBA00022630"/>
    </source>
</evidence>
<dbReference type="AlphaFoldDB" id="A0A1H0LP14"/>